<feature type="compositionally biased region" description="Polar residues" evidence="12">
    <location>
        <begin position="711"/>
        <end position="724"/>
    </location>
</feature>
<evidence type="ECO:0000256" key="12">
    <source>
        <dbReference type="SAM" id="MobiDB-lite"/>
    </source>
</evidence>
<dbReference type="SMART" id="SM00304">
    <property type="entry name" value="HAMP"/>
    <property type="match status" value="1"/>
</dbReference>
<evidence type="ECO:0000256" key="3">
    <source>
        <dbReference type="ARBA" id="ARBA00012438"/>
    </source>
</evidence>
<keyword evidence="9" id="KW-0067">ATP-binding</keyword>
<evidence type="ECO:0000313" key="16">
    <source>
        <dbReference type="EMBL" id="GAA0928302.1"/>
    </source>
</evidence>
<name>A0ABP3ZX04_9ACTN</name>
<feature type="compositionally biased region" description="Low complexity" evidence="12">
    <location>
        <begin position="927"/>
        <end position="937"/>
    </location>
</feature>
<gene>
    <name evidence="16" type="ORF">GCM10009560_31300</name>
</gene>
<dbReference type="InterPro" id="IPR050980">
    <property type="entry name" value="2C_sensor_his_kinase"/>
</dbReference>
<dbReference type="PANTHER" id="PTHR44936">
    <property type="entry name" value="SENSOR PROTEIN CREC"/>
    <property type="match status" value="1"/>
</dbReference>
<comment type="caution">
    <text evidence="16">The sequence shown here is derived from an EMBL/GenBank/DDBJ whole genome shotgun (WGS) entry which is preliminary data.</text>
</comment>
<feature type="region of interest" description="Disordered" evidence="12">
    <location>
        <begin position="686"/>
        <end position="941"/>
    </location>
</feature>
<evidence type="ECO:0000259" key="14">
    <source>
        <dbReference type="PROSITE" id="PS50109"/>
    </source>
</evidence>
<evidence type="ECO:0000256" key="4">
    <source>
        <dbReference type="ARBA" id="ARBA00022553"/>
    </source>
</evidence>
<evidence type="ECO:0000256" key="6">
    <source>
        <dbReference type="ARBA" id="ARBA00022692"/>
    </source>
</evidence>
<sequence length="1082" mass="115511">MTTGNSERGARGRRSLPRFGLRNWRVRWRLAALIMVPTVAGVVLGGARVVTSVESVNAHDRTASAAAQSAHIRDLLQTLGLERDTRTWMSVAGSAGKELKGPLTARQREVDTMLATLRDDMNTMGDHGPRVQHAVTMVRTSMDMGDIRRERVPTAYQNLITALLTLHDELSLLSQDPEMIGYFRGLGAVAQAKEEVSQQRYQLLVGYYRYRSVDAQEVQRFIASHSRQREAQNAFGGEVGAQLSMELSRKLTTAEYIDIELTKARAVVLAGDEASGAVFRNRLINDPNVWFENNSKVVDGLGEVEAKVAKLLLDRAEVLRGQSVNDAVLAGVAILLLLVVVLVFTVLIARSMVAPLRRLRTEALDIAGFRLPDVVRKLRIAGDGAAAEVRPIDVEGQDEIGEVAKAFDEVHRQAVRLAGEEAELRSNISSMFVNLSRRTQTLVERQISLIDGLEKGEQDGTRLADLFKLDHLATRMRRNSENLLVLAGHEPTRRRSQPAKLIDVVRASLSEVEDYERVQVKVHRATSVVGSAANDLVHLVAELVENAIQFSPKNSQVIVSSSMIEGGGALLSVSDAGIGMTEDEMGEANRRLAEPPVVDVSVSRRMGLFVVGRLALRHGIRVQLRRGEGAGLIAMVLLPPTLIPDGTQPQPAPQRPAFGGGTAPAPAPHTPAFGAAAQSFSTFGSFDSQDPMASRGTLSGFTADTDGGTFRQETFPSHPNTAQSPAHPGAPQSPALPRRQPGAADRPTPVPSGDLLGGDHPLPGRPGSGPPGSDRPGSGLPGSGRPGPGAFQGPVTGSSADAFQPPPGDRSAGGFQAPPAGQATGGFQTPPPTGDFRAPTGAFPTLPPSGPGRPPQGPPREPFEAQPPTGAFPAPEPAGLPTREPGSFPTPEPGAFLTREPESYPTPEPTSSFPPAPQAHRAQNRWPSTDAPSVDVSPVDDPEEFLPIFASVESAWFRKPGNTDEPSSEPPAESVAKELPRKDEDEPAQAVRSGDEGWRTAADAGWRAAAAASDPSLGGITAAGLPKRTPKANLVPGTAGRQAQPMSPMPPVSAERVRSRMASFQKGVRRGREEVRGQEEQQ</sequence>
<accession>A0ABP3ZX04</accession>
<dbReference type="PROSITE" id="PS50109">
    <property type="entry name" value="HIS_KIN"/>
    <property type="match status" value="1"/>
</dbReference>
<keyword evidence="17" id="KW-1185">Reference proteome</keyword>
<dbReference type="PANTHER" id="PTHR44936:SF9">
    <property type="entry name" value="SENSOR PROTEIN CREC"/>
    <property type="match status" value="1"/>
</dbReference>
<feature type="compositionally biased region" description="Basic and acidic residues" evidence="12">
    <location>
        <begin position="1070"/>
        <end position="1082"/>
    </location>
</feature>
<dbReference type="Pfam" id="PF00672">
    <property type="entry name" value="HAMP"/>
    <property type="match status" value="1"/>
</dbReference>
<dbReference type="Proteomes" id="UP001501578">
    <property type="component" value="Unassembled WGS sequence"/>
</dbReference>
<feature type="domain" description="HAMP" evidence="15">
    <location>
        <begin position="350"/>
        <end position="419"/>
    </location>
</feature>
<evidence type="ECO:0000256" key="10">
    <source>
        <dbReference type="ARBA" id="ARBA00022989"/>
    </source>
</evidence>
<dbReference type="Gene3D" id="6.10.340.10">
    <property type="match status" value="1"/>
</dbReference>
<keyword evidence="10 13" id="KW-1133">Transmembrane helix</keyword>
<feature type="region of interest" description="Disordered" evidence="12">
    <location>
        <begin position="644"/>
        <end position="673"/>
    </location>
</feature>
<keyword evidence="4" id="KW-0597">Phosphoprotein</keyword>
<keyword evidence="11" id="KW-0902">Two-component regulatory system</keyword>
<feature type="transmembrane region" description="Helical" evidence="13">
    <location>
        <begin position="327"/>
        <end position="349"/>
    </location>
</feature>
<dbReference type="InterPro" id="IPR013587">
    <property type="entry name" value="Nitrate/nitrite_sensing"/>
</dbReference>
<dbReference type="Pfam" id="PF02518">
    <property type="entry name" value="HATPase_c"/>
    <property type="match status" value="1"/>
</dbReference>
<dbReference type="SUPFAM" id="SSF55874">
    <property type="entry name" value="ATPase domain of HSP90 chaperone/DNA topoisomerase II/histidine kinase"/>
    <property type="match status" value="1"/>
</dbReference>
<feature type="compositionally biased region" description="Pro residues" evidence="12">
    <location>
        <begin position="904"/>
        <end position="917"/>
    </location>
</feature>
<feature type="compositionally biased region" description="Low complexity" evidence="12">
    <location>
        <begin position="1001"/>
        <end position="1012"/>
    </location>
</feature>
<dbReference type="InterPro" id="IPR003660">
    <property type="entry name" value="HAMP_dom"/>
</dbReference>
<keyword evidence="6 13" id="KW-0812">Transmembrane</keyword>
<dbReference type="EMBL" id="BAAAHQ010000014">
    <property type="protein sequence ID" value="GAA0928302.1"/>
    <property type="molecule type" value="Genomic_DNA"/>
</dbReference>
<evidence type="ECO:0000256" key="13">
    <source>
        <dbReference type="SAM" id="Phobius"/>
    </source>
</evidence>
<dbReference type="PROSITE" id="PS50885">
    <property type="entry name" value="HAMP"/>
    <property type="match status" value="1"/>
</dbReference>
<feature type="domain" description="Histidine kinase" evidence="14">
    <location>
        <begin position="536"/>
        <end position="642"/>
    </location>
</feature>
<evidence type="ECO:0000256" key="1">
    <source>
        <dbReference type="ARBA" id="ARBA00000085"/>
    </source>
</evidence>
<feature type="compositionally biased region" description="Basic and acidic residues" evidence="12">
    <location>
        <begin position="975"/>
        <end position="984"/>
    </location>
</feature>
<comment type="catalytic activity">
    <reaction evidence="1">
        <text>ATP + protein L-histidine = ADP + protein N-phospho-L-histidine.</text>
        <dbReference type="EC" id="2.7.13.3"/>
    </reaction>
</comment>
<dbReference type="CDD" id="cd06225">
    <property type="entry name" value="HAMP"/>
    <property type="match status" value="1"/>
</dbReference>
<keyword evidence="7" id="KW-0547">Nucleotide-binding</keyword>
<dbReference type="InterPro" id="IPR036890">
    <property type="entry name" value="HATPase_C_sf"/>
</dbReference>
<dbReference type="InterPro" id="IPR003594">
    <property type="entry name" value="HATPase_dom"/>
</dbReference>
<reference evidence="17" key="1">
    <citation type="journal article" date="2019" name="Int. J. Syst. Evol. Microbiol.">
        <title>The Global Catalogue of Microorganisms (GCM) 10K type strain sequencing project: providing services to taxonomists for standard genome sequencing and annotation.</title>
        <authorList>
            <consortium name="The Broad Institute Genomics Platform"/>
            <consortium name="The Broad Institute Genome Sequencing Center for Infectious Disease"/>
            <person name="Wu L."/>
            <person name="Ma J."/>
        </authorList>
    </citation>
    <scope>NUCLEOTIDE SEQUENCE [LARGE SCALE GENOMIC DNA]</scope>
    <source>
        <strain evidence="17">JCM 11136</strain>
    </source>
</reference>
<evidence type="ECO:0000256" key="7">
    <source>
        <dbReference type="ARBA" id="ARBA00022741"/>
    </source>
</evidence>
<evidence type="ECO:0000256" key="11">
    <source>
        <dbReference type="ARBA" id="ARBA00023012"/>
    </source>
</evidence>
<keyword evidence="13" id="KW-0472">Membrane</keyword>
<evidence type="ECO:0000256" key="8">
    <source>
        <dbReference type="ARBA" id="ARBA00022777"/>
    </source>
</evidence>
<keyword evidence="8" id="KW-0418">Kinase</keyword>
<dbReference type="InterPro" id="IPR005467">
    <property type="entry name" value="His_kinase_dom"/>
</dbReference>
<dbReference type="SMART" id="SM00387">
    <property type="entry name" value="HATPase_c"/>
    <property type="match status" value="1"/>
</dbReference>
<proteinExistence type="predicted"/>
<protein>
    <recommendedName>
        <fullName evidence="3">histidine kinase</fullName>
        <ecNumber evidence="3">2.7.13.3</ecNumber>
    </recommendedName>
</protein>
<dbReference type="EC" id="2.7.13.3" evidence="3"/>
<evidence type="ECO:0000256" key="2">
    <source>
        <dbReference type="ARBA" id="ARBA00004370"/>
    </source>
</evidence>
<evidence type="ECO:0000256" key="5">
    <source>
        <dbReference type="ARBA" id="ARBA00022679"/>
    </source>
</evidence>
<comment type="subcellular location">
    <subcellularLocation>
        <location evidence="2">Membrane</location>
    </subcellularLocation>
</comment>
<dbReference type="Pfam" id="PF08376">
    <property type="entry name" value="NIT"/>
    <property type="match status" value="1"/>
</dbReference>
<evidence type="ECO:0000313" key="17">
    <source>
        <dbReference type="Proteomes" id="UP001501578"/>
    </source>
</evidence>
<feature type="compositionally biased region" description="Low complexity" evidence="12">
    <location>
        <begin position="812"/>
        <end position="828"/>
    </location>
</feature>
<organism evidence="16 17">
    <name type="scientific">Nonomuraea longicatena</name>
    <dbReference type="NCBI Taxonomy" id="83682"/>
    <lineage>
        <taxon>Bacteria</taxon>
        <taxon>Bacillati</taxon>
        <taxon>Actinomycetota</taxon>
        <taxon>Actinomycetes</taxon>
        <taxon>Streptosporangiales</taxon>
        <taxon>Streptosporangiaceae</taxon>
        <taxon>Nonomuraea</taxon>
    </lineage>
</organism>
<keyword evidence="5" id="KW-0808">Transferase</keyword>
<feature type="compositionally biased region" description="Pro residues" evidence="12">
    <location>
        <begin position="845"/>
        <end position="860"/>
    </location>
</feature>
<feature type="transmembrane region" description="Helical" evidence="13">
    <location>
        <begin position="28"/>
        <end position="47"/>
    </location>
</feature>
<evidence type="ECO:0000259" key="15">
    <source>
        <dbReference type="PROSITE" id="PS50885"/>
    </source>
</evidence>
<feature type="region of interest" description="Disordered" evidence="12">
    <location>
        <begin position="957"/>
        <end position="1082"/>
    </location>
</feature>
<dbReference type="Gene3D" id="3.30.565.10">
    <property type="entry name" value="Histidine kinase-like ATPase, C-terminal domain"/>
    <property type="match status" value="1"/>
</dbReference>
<evidence type="ECO:0000256" key="9">
    <source>
        <dbReference type="ARBA" id="ARBA00022840"/>
    </source>
</evidence>